<keyword evidence="2" id="KW-1185">Reference proteome</keyword>
<dbReference type="RefSeq" id="WP_248148205.1">
    <property type="nucleotide sequence ID" value="NZ_BAAAOF010000004.1"/>
</dbReference>
<gene>
    <name evidence="1" type="ORF">GCM10009775_23100</name>
</gene>
<evidence type="ECO:0008006" key="3">
    <source>
        <dbReference type="Google" id="ProtNLM"/>
    </source>
</evidence>
<proteinExistence type="predicted"/>
<evidence type="ECO:0000313" key="1">
    <source>
        <dbReference type="EMBL" id="GAA1930393.1"/>
    </source>
</evidence>
<accession>A0ABN2PTH3</accession>
<sequence>MNARELFDDAQRRLADAPREALGLEVEPRRILGIGRGPRITPVGSAWHLGVLLIGDDDVFATGEVLRSHAEVRRGYTAESQRRRAERSAAAFRGGFPEGMTVHVGWRMLDLSALARGEASAPLALHGGVLSVQWSASGGYMPLGRYLDERIALLTDPAPGA</sequence>
<name>A0ABN2PTH3_9MICO</name>
<organism evidence="1 2">
    <name type="scientific">Microbacterium aoyamense</name>
    <dbReference type="NCBI Taxonomy" id="344166"/>
    <lineage>
        <taxon>Bacteria</taxon>
        <taxon>Bacillati</taxon>
        <taxon>Actinomycetota</taxon>
        <taxon>Actinomycetes</taxon>
        <taxon>Micrococcales</taxon>
        <taxon>Microbacteriaceae</taxon>
        <taxon>Microbacterium</taxon>
    </lineage>
</organism>
<comment type="caution">
    <text evidence="1">The sequence shown here is derived from an EMBL/GenBank/DDBJ whole genome shotgun (WGS) entry which is preliminary data.</text>
</comment>
<evidence type="ECO:0000313" key="2">
    <source>
        <dbReference type="Proteomes" id="UP001501343"/>
    </source>
</evidence>
<dbReference type="Proteomes" id="UP001501343">
    <property type="component" value="Unassembled WGS sequence"/>
</dbReference>
<reference evidence="1 2" key="1">
    <citation type="journal article" date="2019" name="Int. J. Syst. Evol. Microbiol.">
        <title>The Global Catalogue of Microorganisms (GCM) 10K type strain sequencing project: providing services to taxonomists for standard genome sequencing and annotation.</title>
        <authorList>
            <consortium name="The Broad Institute Genomics Platform"/>
            <consortium name="The Broad Institute Genome Sequencing Center for Infectious Disease"/>
            <person name="Wu L."/>
            <person name="Ma J."/>
        </authorList>
    </citation>
    <scope>NUCLEOTIDE SEQUENCE [LARGE SCALE GENOMIC DNA]</scope>
    <source>
        <strain evidence="1 2">JCM 14900</strain>
    </source>
</reference>
<dbReference type="EMBL" id="BAAAOF010000004">
    <property type="protein sequence ID" value="GAA1930393.1"/>
    <property type="molecule type" value="Genomic_DNA"/>
</dbReference>
<protein>
    <recommendedName>
        <fullName evidence="3">Glutaminase</fullName>
    </recommendedName>
</protein>